<dbReference type="PANTHER" id="PTHR43434">
    <property type="entry name" value="PHOSPHOGLYCOLATE PHOSPHATASE"/>
    <property type="match status" value="1"/>
</dbReference>
<dbReference type="Gene3D" id="3.40.50.1000">
    <property type="entry name" value="HAD superfamily/HAD-like"/>
    <property type="match status" value="1"/>
</dbReference>
<dbReference type="Pfam" id="PF00702">
    <property type="entry name" value="Hydrolase"/>
    <property type="match status" value="1"/>
</dbReference>
<evidence type="ECO:0000313" key="3">
    <source>
        <dbReference type="EMBL" id="MBP2258786.1"/>
    </source>
</evidence>
<dbReference type="SUPFAM" id="SSF56784">
    <property type="entry name" value="HAD-like"/>
    <property type="match status" value="1"/>
</dbReference>
<dbReference type="InterPro" id="IPR023214">
    <property type="entry name" value="HAD_sf"/>
</dbReference>
<dbReference type="NCBIfam" id="TIGR01549">
    <property type="entry name" value="HAD-SF-IA-v1"/>
    <property type="match status" value="1"/>
</dbReference>
<dbReference type="EC" id="3.1.3.18" evidence="3"/>
<dbReference type="SFLD" id="SFLDG01129">
    <property type="entry name" value="C1.5:_HAD__Beta-PGM__Phosphata"/>
    <property type="match status" value="1"/>
</dbReference>
<accession>A0ABS4SB99</accession>
<organism evidence="3 4">
    <name type="scientific">Virgibacillus alimentarius</name>
    <dbReference type="NCBI Taxonomy" id="698769"/>
    <lineage>
        <taxon>Bacteria</taxon>
        <taxon>Bacillati</taxon>
        <taxon>Bacillota</taxon>
        <taxon>Bacilli</taxon>
        <taxon>Bacillales</taxon>
        <taxon>Bacillaceae</taxon>
        <taxon>Virgibacillus</taxon>
    </lineage>
</organism>
<comment type="caution">
    <text evidence="3">The sequence shown here is derived from an EMBL/GenBank/DDBJ whole genome shotgun (WGS) entry which is preliminary data.</text>
</comment>
<dbReference type="InterPro" id="IPR006439">
    <property type="entry name" value="HAD-SF_hydro_IA"/>
</dbReference>
<evidence type="ECO:0000256" key="2">
    <source>
        <dbReference type="ARBA" id="ARBA00022842"/>
    </source>
</evidence>
<evidence type="ECO:0000256" key="1">
    <source>
        <dbReference type="ARBA" id="ARBA00022801"/>
    </source>
</evidence>
<reference evidence="3 4" key="1">
    <citation type="submission" date="2021-03" db="EMBL/GenBank/DDBJ databases">
        <title>Genomic Encyclopedia of Type Strains, Phase IV (KMG-IV): sequencing the most valuable type-strain genomes for metagenomic binning, comparative biology and taxonomic classification.</title>
        <authorList>
            <person name="Goeker M."/>
        </authorList>
    </citation>
    <scope>NUCLEOTIDE SEQUENCE [LARGE SCALE GENOMIC DNA]</scope>
    <source>
        <strain evidence="3 4">DSM 25790</strain>
    </source>
</reference>
<proteinExistence type="predicted"/>
<dbReference type="Proteomes" id="UP001519294">
    <property type="component" value="Unassembled WGS sequence"/>
</dbReference>
<dbReference type="RefSeq" id="WP_029270217.1">
    <property type="nucleotide sequence ID" value="NZ_JAGIKX010000036.1"/>
</dbReference>
<dbReference type="PANTHER" id="PTHR43434:SF1">
    <property type="entry name" value="PHOSPHOGLYCOLATE PHOSPHATASE"/>
    <property type="match status" value="1"/>
</dbReference>
<dbReference type="InterPro" id="IPR050155">
    <property type="entry name" value="HAD-like_hydrolase_sf"/>
</dbReference>
<keyword evidence="1 3" id="KW-0378">Hydrolase</keyword>
<evidence type="ECO:0000313" key="4">
    <source>
        <dbReference type="Proteomes" id="UP001519294"/>
    </source>
</evidence>
<name>A0ABS4SB99_9BACI</name>
<dbReference type="InterPro" id="IPR036412">
    <property type="entry name" value="HAD-like_sf"/>
</dbReference>
<keyword evidence="2" id="KW-0460">Magnesium</keyword>
<gene>
    <name evidence="3" type="ORF">J2Z81_002771</name>
</gene>
<keyword evidence="4" id="KW-1185">Reference proteome</keyword>
<protein>
    <submittedName>
        <fullName evidence="3">Phosphoglycolate phosphatase</fullName>
        <ecNumber evidence="3">3.1.3.18</ecNumber>
    </submittedName>
</protein>
<sequence>MSLITINEKAYEIDCILFDKDGTLIDFTLWVRWAEKFIDLIVGEDGSYDQHLLAHALGFSYEEHTWDPEGPLAIGSLPDLLTILSLGLYQQGVPWNQSYQLVNDAYQLLEDSFVTRKYVKPIKGLVSFLEQAENHGIKMGVVTSDNYEKAVEHLEVLGIKHYFSAIVGDDLVQQGKPYPEMVYRACEQLKVNPANALMIGDSNGDMILGKKSGALASIGIVAVPSMETAYLKDADSIINDYESITLRKA</sequence>
<dbReference type="SFLD" id="SFLDS00003">
    <property type="entry name" value="Haloacid_Dehalogenase"/>
    <property type="match status" value="1"/>
</dbReference>
<dbReference type="GO" id="GO:0008967">
    <property type="term" value="F:phosphoglycolate phosphatase activity"/>
    <property type="evidence" value="ECO:0007669"/>
    <property type="project" value="UniProtKB-EC"/>
</dbReference>
<dbReference type="EMBL" id="JAGIKX010000036">
    <property type="protein sequence ID" value="MBP2258786.1"/>
    <property type="molecule type" value="Genomic_DNA"/>
</dbReference>